<dbReference type="Proteomes" id="UP000278746">
    <property type="component" value="Unassembled WGS sequence"/>
</dbReference>
<comment type="caution">
    <text evidence="1">The sequence shown here is derived from an EMBL/GenBank/DDBJ whole genome shotgun (WGS) entry which is preliminary data.</text>
</comment>
<sequence>MTQSETITKLRKMLIHMKNREHTSDNDFKKMQTYVKELREEEVNENFEGSIVEMDAFIDERTNSSTLKEHIKLHEMNIARWIEELEMLKDGDGGVTIDYEQRESREI</sequence>
<name>A0A3M7TXT5_9BACI</name>
<dbReference type="EMBL" id="RHIB01000001">
    <property type="protein sequence ID" value="RNA70396.1"/>
    <property type="molecule type" value="Genomic_DNA"/>
</dbReference>
<dbReference type="RefSeq" id="WP_122898147.1">
    <property type="nucleotide sequence ID" value="NZ_RHIB01000001.1"/>
</dbReference>
<keyword evidence="2" id="KW-1185">Reference proteome</keyword>
<evidence type="ECO:0000313" key="1">
    <source>
        <dbReference type="EMBL" id="RNA70396.1"/>
    </source>
</evidence>
<evidence type="ECO:0000313" key="2">
    <source>
        <dbReference type="Proteomes" id="UP000278746"/>
    </source>
</evidence>
<dbReference type="OrthoDB" id="2876301at2"/>
<dbReference type="AlphaFoldDB" id="A0A3M7TXT5"/>
<proteinExistence type="predicted"/>
<gene>
    <name evidence="1" type="ORF">EBO34_10870</name>
</gene>
<organism evidence="1 2">
    <name type="scientific">Alteribacter keqinensis</name>
    <dbReference type="NCBI Taxonomy" id="2483800"/>
    <lineage>
        <taxon>Bacteria</taxon>
        <taxon>Bacillati</taxon>
        <taxon>Bacillota</taxon>
        <taxon>Bacilli</taxon>
        <taxon>Bacillales</taxon>
        <taxon>Bacillaceae</taxon>
        <taxon>Alteribacter</taxon>
    </lineage>
</organism>
<reference evidence="1 2" key="1">
    <citation type="submission" date="2018-10" db="EMBL/GenBank/DDBJ databases">
        <title>Bacillus Keqinensis sp. nov., a moderately halophilic bacterium isolated from a saline-alkaline lake.</title>
        <authorList>
            <person name="Wang H."/>
        </authorList>
    </citation>
    <scope>NUCLEOTIDE SEQUENCE [LARGE SCALE GENOMIC DNA]</scope>
    <source>
        <strain evidence="1 2">KQ-3</strain>
    </source>
</reference>
<accession>A0A3M7TXT5</accession>
<protein>
    <submittedName>
        <fullName evidence="1">Uncharacterized protein</fullName>
    </submittedName>
</protein>